<reference evidence="2" key="1">
    <citation type="journal article" date="2017" name="Nat. Commun.">
        <title>The North American bullfrog draft genome provides insight into hormonal regulation of long noncoding RNA.</title>
        <authorList>
            <person name="Hammond S.A."/>
            <person name="Warren R.L."/>
            <person name="Vandervalk B.P."/>
            <person name="Kucuk E."/>
            <person name="Khan H."/>
            <person name="Gibb E.A."/>
            <person name="Pandoh P."/>
            <person name="Kirk H."/>
            <person name="Zhao Y."/>
            <person name="Jones M."/>
            <person name="Mungall A.J."/>
            <person name="Coope R."/>
            <person name="Pleasance S."/>
            <person name="Moore R.A."/>
            <person name="Holt R.A."/>
            <person name="Round J.M."/>
            <person name="Ohora S."/>
            <person name="Walle B.V."/>
            <person name="Veldhoen N."/>
            <person name="Helbing C.C."/>
            <person name="Birol I."/>
        </authorList>
    </citation>
    <scope>NUCLEOTIDE SEQUENCE [LARGE SCALE GENOMIC DNA]</scope>
</reference>
<keyword evidence="2" id="KW-1185">Reference proteome</keyword>
<evidence type="ECO:0000313" key="1">
    <source>
        <dbReference type="EMBL" id="PIO12929.1"/>
    </source>
</evidence>
<sequence length="96" mass="10302">MAFPPQLPARTTTLALAPPQPHLCVLILHLCRQLFGHSTIFDSIQDKTTQFLCVCGAFVARAPPVHGFPTSAPGKDHHLGLGSTTTTSLCTDLTYC</sequence>
<accession>A0A2G9QBD5</accession>
<dbReference type="Proteomes" id="UP000228934">
    <property type="component" value="Unassembled WGS sequence"/>
</dbReference>
<dbReference type="EMBL" id="KZ043006">
    <property type="protein sequence ID" value="PIO12929.1"/>
    <property type="molecule type" value="Genomic_DNA"/>
</dbReference>
<name>A0A2G9QBD5_AQUCT</name>
<evidence type="ECO:0000313" key="2">
    <source>
        <dbReference type="Proteomes" id="UP000228934"/>
    </source>
</evidence>
<dbReference type="AlphaFoldDB" id="A0A2G9QBD5"/>
<protein>
    <submittedName>
        <fullName evidence="1">Uncharacterized protein</fullName>
    </submittedName>
</protein>
<gene>
    <name evidence="1" type="ORF">AB205_0220800</name>
</gene>
<proteinExistence type="predicted"/>
<organism evidence="1 2">
    <name type="scientific">Aquarana catesbeiana</name>
    <name type="common">American bullfrog</name>
    <name type="synonym">Rana catesbeiana</name>
    <dbReference type="NCBI Taxonomy" id="8400"/>
    <lineage>
        <taxon>Eukaryota</taxon>
        <taxon>Metazoa</taxon>
        <taxon>Chordata</taxon>
        <taxon>Craniata</taxon>
        <taxon>Vertebrata</taxon>
        <taxon>Euteleostomi</taxon>
        <taxon>Amphibia</taxon>
        <taxon>Batrachia</taxon>
        <taxon>Anura</taxon>
        <taxon>Neobatrachia</taxon>
        <taxon>Ranoidea</taxon>
        <taxon>Ranidae</taxon>
        <taxon>Aquarana</taxon>
    </lineage>
</organism>